<dbReference type="Proteomes" id="UP000006038">
    <property type="component" value="Unassembled WGS sequence"/>
</dbReference>
<reference evidence="1" key="1">
    <citation type="submission" date="2013-04" db="UniProtKB">
        <authorList>
            <consortium name="EnsemblPlants"/>
        </authorList>
    </citation>
    <scope>IDENTIFICATION</scope>
</reference>
<proteinExistence type="predicted"/>
<dbReference type="HOGENOM" id="CLU_162957_0_0_1"/>
<evidence type="ECO:0000313" key="1">
    <source>
        <dbReference type="EnsemblPlants" id="OB02G34360.1"/>
    </source>
</evidence>
<dbReference type="Gramene" id="OB02G34360.1">
    <property type="protein sequence ID" value="OB02G34360.1"/>
    <property type="gene ID" value="OB02G34360"/>
</dbReference>
<organism evidence="1">
    <name type="scientific">Oryza brachyantha</name>
    <name type="common">malo sina</name>
    <dbReference type="NCBI Taxonomy" id="4533"/>
    <lineage>
        <taxon>Eukaryota</taxon>
        <taxon>Viridiplantae</taxon>
        <taxon>Streptophyta</taxon>
        <taxon>Embryophyta</taxon>
        <taxon>Tracheophyta</taxon>
        <taxon>Spermatophyta</taxon>
        <taxon>Magnoliopsida</taxon>
        <taxon>Liliopsida</taxon>
        <taxon>Poales</taxon>
        <taxon>Poaceae</taxon>
        <taxon>BOP clade</taxon>
        <taxon>Oryzoideae</taxon>
        <taxon>Oryzeae</taxon>
        <taxon>Oryzinae</taxon>
        <taxon>Oryza</taxon>
    </lineage>
</organism>
<keyword evidence="2" id="KW-1185">Reference proteome</keyword>
<dbReference type="EnsemblPlants" id="OB02G34360.1">
    <property type="protein sequence ID" value="OB02G34360.1"/>
    <property type="gene ID" value="OB02G34360"/>
</dbReference>
<dbReference type="AlphaFoldDB" id="J3LFL9"/>
<accession>J3LFL9</accession>
<dbReference type="OMA" id="PLFACYM"/>
<evidence type="ECO:0000313" key="2">
    <source>
        <dbReference type="Proteomes" id="UP000006038"/>
    </source>
</evidence>
<name>J3LFL9_ORYBR</name>
<protein>
    <submittedName>
        <fullName evidence="1">Uncharacterized protein</fullName>
    </submittedName>
</protein>
<sequence>MALSSPPCTRAATNTLANHGEITRVTESPKVNSEVGPYPNPNYRFQTLPLFDHHMWFGFAKLLDCCITEMLEGDAFFGGKIETIESSGPKLTWMIVMIEIQQRNICKIILSSIMPCLGGKDERIHA</sequence>